<dbReference type="EMBL" id="NNAY01003453">
    <property type="protein sequence ID" value="OXU19394.1"/>
    <property type="molecule type" value="Genomic_DNA"/>
</dbReference>
<keyword evidence="2" id="KW-1185">Reference proteome</keyword>
<comment type="caution">
    <text evidence="1">The sequence shown here is derived from an EMBL/GenBank/DDBJ whole genome shotgun (WGS) entry which is preliminary data.</text>
</comment>
<organism evidence="1 2">
    <name type="scientific">Trichomalopsis sarcophagae</name>
    <dbReference type="NCBI Taxonomy" id="543379"/>
    <lineage>
        <taxon>Eukaryota</taxon>
        <taxon>Metazoa</taxon>
        <taxon>Ecdysozoa</taxon>
        <taxon>Arthropoda</taxon>
        <taxon>Hexapoda</taxon>
        <taxon>Insecta</taxon>
        <taxon>Pterygota</taxon>
        <taxon>Neoptera</taxon>
        <taxon>Endopterygota</taxon>
        <taxon>Hymenoptera</taxon>
        <taxon>Apocrita</taxon>
        <taxon>Proctotrupomorpha</taxon>
        <taxon>Chalcidoidea</taxon>
        <taxon>Pteromalidae</taxon>
        <taxon>Pteromalinae</taxon>
        <taxon>Trichomalopsis</taxon>
    </lineage>
</organism>
<accession>A0A232EM08</accession>
<proteinExistence type="predicted"/>
<evidence type="ECO:0000313" key="2">
    <source>
        <dbReference type="Proteomes" id="UP000215335"/>
    </source>
</evidence>
<gene>
    <name evidence="1" type="ORF">TSAR_001250</name>
</gene>
<protein>
    <submittedName>
        <fullName evidence="1">Uncharacterized protein</fullName>
    </submittedName>
</protein>
<reference evidence="1 2" key="1">
    <citation type="journal article" date="2017" name="Curr. Biol.">
        <title>The Evolution of Venom by Co-option of Single-Copy Genes.</title>
        <authorList>
            <person name="Martinson E.O."/>
            <person name="Mrinalini"/>
            <person name="Kelkar Y.D."/>
            <person name="Chang C.H."/>
            <person name="Werren J.H."/>
        </authorList>
    </citation>
    <scope>NUCLEOTIDE SEQUENCE [LARGE SCALE GENOMIC DNA]</scope>
    <source>
        <strain evidence="1 2">Alberta</strain>
        <tissue evidence="1">Whole body</tissue>
    </source>
</reference>
<dbReference type="Proteomes" id="UP000215335">
    <property type="component" value="Unassembled WGS sequence"/>
</dbReference>
<sequence length="113" mass="12888">MDYTATYAGRVRPDIDIDSLTYLQPGFTHIWNLKLEFGKQGFGNKTTFGECRECKKLLPVWQRCSLCSAISLSNDGRNIYTICMACPLPSHQRDLLTNIQQNIEPWQQSGIIC</sequence>
<dbReference type="AlphaFoldDB" id="A0A232EM08"/>
<evidence type="ECO:0000313" key="1">
    <source>
        <dbReference type="EMBL" id="OXU19394.1"/>
    </source>
</evidence>
<name>A0A232EM08_9HYME</name>